<organism evidence="2 3">
    <name type="scientific">Amycolatopsis lurida NRRL 2430</name>
    <dbReference type="NCBI Taxonomy" id="1460371"/>
    <lineage>
        <taxon>Bacteria</taxon>
        <taxon>Bacillati</taxon>
        <taxon>Actinomycetota</taxon>
        <taxon>Actinomycetes</taxon>
        <taxon>Pseudonocardiales</taxon>
        <taxon>Pseudonocardiaceae</taxon>
        <taxon>Amycolatopsis</taxon>
    </lineage>
</organism>
<evidence type="ECO:0000256" key="1">
    <source>
        <dbReference type="SAM" id="Coils"/>
    </source>
</evidence>
<keyword evidence="3" id="KW-1185">Reference proteome</keyword>
<evidence type="ECO:0000313" key="2">
    <source>
        <dbReference type="EMBL" id="KFU77777.1"/>
    </source>
</evidence>
<dbReference type="Proteomes" id="UP000256220">
    <property type="component" value="Unassembled WGS sequence"/>
</dbReference>
<dbReference type="EMBL" id="JFBM01000030">
    <property type="protein sequence ID" value="KFU77777.1"/>
    <property type="molecule type" value="Genomic_DNA"/>
</dbReference>
<feature type="coiled-coil region" evidence="1">
    <location>
        <begin position="11"/>
        <end position="38"/>
    </location>
</feature>
<proteinExistence type="predicted"/>
<accession>A0A2P2FM30</accession>
<protein>
    <submittedName>
        <fullName evidence="2">Uncharacterized protein</fullName>
    </submittedName>
</protein>
<reference evidence="2 3" key="1">
    <citation type="journal article" date="2014" name="Genome Announc.">
        <title>Draft Genome Sequence of Amycolatopsis lurida NRRL 2430, Producer of the Glycopeptide Family Antibiotic Ristocetin.</title>
        <authorList>
            <person name="Kwun M.J."/>
            <person name="Hong H.J."/>
        </authorList>
    </citation>
    <scope>NUCLEOTIDE SEQUENCE [LARGE SCALE GENOMIC DNA]</scope>
    <source>
        <strain evidence="2 3">NRRL 2430</strain>
    </source>
</reference>
<keyword evidence="1" id="KW-0175">Coiled coil</keyword>
<comment type="caution">
    <text evidence="2">The sequence shown here is derived from an EMBL/GenBank/DDBJ whole genome shotgun (WGS) entry which is preliminary data.</text>
</comment>
<dbReference type="RefSeq" id="WP_034317562.1">
    <property type="nucleotide sequence ID" value="NZ_JFBM01000030.1"/>
</dbReference>
<sequence>MSAPSPTSDPIARAEQRRADLAHELERAAEQADAWHAERNRLVIELVAAGESYRDTAVPARLSASGVGKIVRRDRDG</sequence>
<dbReference type="AlphaFoldDB" id="A0A2P2FM30"/>
<gene>
    <name evidence="2" type="ORF">BB31_29365</name>
</gene>
<evidence type="ECO:0000313" key="3">
    <source>
        <dbReference type="Proteomes" id="UP000256220"/>
    </source>
</evidence>
<name>A0A2P2FM30_AMYLU</name>